<dbReference type="Gene3D" id="2.40.50.1020">
    <property type="entry name" value="LytTr DNA-binding domain"/>
    <property type="match status" value="1"/>
</dbReference>
<dbReference type="SMART" id="SM00850">
    <property type="entry name" value="LytTR"/>
    <property type="match status" value="1"/>
</dbReference>
<dbReference type="PANTHER" id="PTHR37299">
    <property type="entry name" value="TRANSCRIPTIONAL REGULATOR-RELATED"/>
    <property type="match status" value="1"/>
</dbReference>
<dbReference type="PROSITE" id="PS50930">
    <property type="entry name" value="HTH_LYTTR"/>
    <property type="match status" value="1"/>
</dbReference>
<sequence>MIRIAICDDNKVFVNFMAQAVNDEFKRQIFENIELETYISGKLMYQHHLIKPFDVIFLDIDMPEPNGFQLASEITRSNDCYIIFVTSHPELVYDSLYFRPLNFIPKSKDSLFTEKLHRVVKQLLNEMNQNTTIILENKEVGRVPLIIKNIYYIESSKHYVIYHSENKEPIKVRNNISELEKYFSQYDFVRIHKSYLVNLRHIFNINKNNDEIIFKQGFKLTLSKKYKQNVDEKLTQYLRKIR</sequence>
<dbReference type="GO" id="GO:0003677">
    <property type="term" value="F:DNA binding"/>
    <property type="evidence" value="ECO:0007669"/>
    <property type="project" value="InterPro"/>
</dbReference>
<organism evidence="6 7">
    <name type="scientific">Ruminococcus albus</name>
    <dbReference type="NCBI Taxonomy" id="1264"/>
    <lineage>
        <taxon>Bacteria</taxon>
        <taxon>Bacillati</taxon>
        <taxon>Bacillota</taxon>
        <taxon>Clostridia</taxon>
        <taxon>Eubacteriales</taxon>
        <taxon>Oscillospiraceae</taxon>
        <taxon>Ruminococcus</taxon>
    </lineage>
</organism>
<dbReference type="RefSeq" id="WP_074963521.1">
    <property type="nucleotide sequence ID" value="NZ_FOKQ01000081.1"/>
</dbReference>
<feature type="modified residue" description="4-aspartylphosphate" evidence="3">
    <location>
        <position position="59"/>
    </location>
</feature>
<dbReference type="InterPro" id="IPR007492">
    <property type="entry name" value="LytTR_DNA-bd_dom"/>
</dbReference>
<dbReference type="SUPFAM" id="SSF52172">
    <property type="entry name" value="CheY-like"/>
    <property type="match status" value="1"/>
</dbReference>
<evidence type="ECO:0000256" key="1">
    <source>
        <dbReference type="ARBA" id="ARBA00018672"/>
    </source>
</evidence>
<dbReference type="AlphaFoldDB" id="A0A1I1S272"/>
<dbReference type="OrthoDB" id="9779387at2"/>
<dbReference type="Proteomes" id="UP000182192">
    <property type="component" value="Unassembled WGS sequence"/>
</dbReference>
<evidence type="ECO:0000259" key="4">
    <source>
        <dbReference type="PROSITE" id="PS50110"/>
    </source>
</evidence>
<dbReference type="PROSITE" id="PS50110">
    <property type="entry name" value="RESPONSE_REGULATORY"/>
    <property type="match status" value="1"/>
</dbReference>
<dbReference type="InterPro" id="IPR046947">
    <property type="entry name" value="LytR-like"/>
</dbReference>
<dbReference type="EMBL" id="FOKQ01000081">
    <property type="protein sequence ID" value="SFD40621.1"/>
    <property type="molecule type" value="Genomic_DNA"/>
</dbReference>
<name>A0A1I1S272_RUMAL</name>
<keyword evidence="3" id="KW-0597">Phosphoprotein</keyword>
<feature type="domain" description="Response regulatory" evidence="4">
    <location>
        <begin position="3"/>
        <end position="121"/>
    </location>
</feature>
<dbReference type="SMART" id="SM00448">
    <property type="entry name" value="REC"/>
    <property type="match status" value="1"/>
</dbReference>
<evidence type="ECO:0000313" key="7">
    <source>
        <dbReference type="Proteomes" id="UP000182192"/>
    </source>
</evidence>
<comment type="function">
    <text evidence="2">May play the central regulatory role in sporulation. It may be an element of the effector pathway responsible for the activation of sporulation genes in response to nutritional stress. Spo0A may act in concert with spo0H (a sigma factor) to control the expression of some genes that are critical to the sporulation process.</text>
</comment>
<evidence type="ECO:0000256" key="2">
    <source>
        <dbReference type="ARBA" id="ARBA00024867"/>
    </source>
</evidence>
<evidence type="ECO:0000256" key="3">
    <source>
        <dbReference type="PROSITE-ProRule" id="PRU00169"/>
    </source>
</evidence>
<evidence type="ECO:0000259" key="5">
    <source>
        <dbReference type="PROSITE" id="PS50930"/>
    </source>
</evidence>
<feature type="domain" description="HTH LytTR-type" evidence="5">
    <location>
        <begin position="134"/>
        <end position="236"/>
    </location>
</feature>
<dbReference type="InterPro" id="IPR001789">
    <property type="entry name" value="Sig_transdc_resp-reg_receiver"/>
</dbReference>
<reference evidence="6 7" key="1">
    <citation type="submission" date="2016-10" db="EMBL/GenBank/DDBJ databases">
        <authorList>
            <person name="de Groot N.N."/>
        </authorList>
    </citation>
    <scope>NUCLEOTIDE SEQUENCE [LARGE SCALE GENOMIC DNA]</scope>
    <source>
        <strain evidence="6 7">AR67</strain>
    </source>
</reference>
<protein>
    <recommendedName>
        <fullName evidence="1">Stage 0 sporulation protein A homolog</fullName>
    </recommendedName>
</protein>
<gene>
    <name evidence="6" type="ORF">SAMN02910406_03830</name>
</gene>
<evidence type="ECO:0000313" key="6">
    <source>
        <dbReference type="EMBL" id="SFD40621.1"/>
    </source>
</evidence>
<dbReference type="InterPro" id="IPR011006">
    <property type="entry name" value="CheY-like_superfamily"/>
</dbReference>
<dbReference type="Gene3D" id="3.40.50.2300">
    <property type="match status" value="1"/>
</dbReference>
<accession>A0A1I1S272</accession>
<dbReference type="PANTHER" id="PTHR37299:SF1">
    <property type="entry name" value="STAGE 0 SPORULATION PROTEIN A HOMOLOG"/>
    <property type="match status" value="1"/>
</dbReference>
<dbReference type="GO" id="GO:0000156">
    <property type="term" value="F:phosphorelay response regulator activity"/>
    <property type="evidence" value="ECO:0007669"/>
    <property type="project" value="InterPro"/>
</dbReference>
<dbReference type="Pfam" id="PF04397">
    <property type="entry name" value="LytTR"/>
    <property type="match status" value="1"/>
</dbReference>
<dbReference type="Pfam" id="PF00072">
    <property type="entry name" value="Response_reg"/>
    <property type="match status" value="1"/>
</dbReference>
<proteinExistence type="predicted"/>